<dbReference type="GO" id="GO:0006508">
    <property type="term" value="P:proteolysis"/>
    <property type="evidence" value="ECO:0007669"/>
    <property type="project" value="UniProtKB-KW"/>
</dbReference>
<evidence type="ECO:0000256" key="3">
    <source>
        <dbReference type="ARBA" id="ARBA00022801"/>
    </source>
</evidence>
<dbReference type="PANTHER" id="PTHR43806:SF11">
    <property type="entry name" value="CEREVISIN-RELATED"/>
    <property type="match status" value="1"/>
</dbReference>
<evidence type="ECO:0000259" key="8">
    <source>
        <dbReference type="Pfam" id="PF00082"/>
    </source>
</evidence>
<dbReference type="InterPro" id="IPR036852">
    <property type="entry name" value="Peptidase_S8/S53_dom_sf"/>
</dbReference>
<dbReference type="PANTHER" id="PTHR43806">
    <property type="entry name" value="PEPTIDASE S8"/>
    <property type="match status" value="1"/>
</dbReference>
<evidence type="ECO:0000256" key="4">
    <source>
        <dbReference type="ARBA" id="ARBA00022825"/>
    </source>
</evidence>
<feature type="chain" id="PRO_5039693430" description="Peptidase S8/S53 domain-containing protein" evidence="7">
    <location>
        <begin position="23"/>
        <end position="509"/>
    </location>
</feature>
<evidence type="ECO:0000256" key="6">
    <source>
        <dbReference type="SAM" id="MobiDB-lite"/>
    </source>
</evidence>
<comment type="similarity">
    <text evidence="1 5">Belongs to the peptidase S8 family.</text>
</comment>
<feature type="domain" description="Peptidase S8/S53" evidence="8">
    <location>
        <begin position="55"/>
        <end position="359"/>
    </location>
</feature>
<dbReference type="GO" id="GO:0004252">
    <property type="term" value="F:serine-type endopeptidase activity"/>
    <property type="evidence" value="ECO:0007669"/>
    <property type="project" value="UniProtKB-UniRule"/>
</dbReference>
<keyword evidence="4 5" id="KW-0720">Serine protease</keyword>
<dbReference type="InterPro" id="IPR015500">
    <property type="entry name" value="Peptidase_S8_subtilisin-rel"/>
</dbReference>
<evidence type="ECO:0000256" key="5">
    <source>
        <dbReference type="PROSITE-ProRule" id="PRU01240"/>
    </source>
</evidence>
<feature type="active site" description="Charge relay system" evidence="5">
    <location>
        <position position="311"/>
    </location>
</feature>
<evidence type="ECO:0000313" key="9">
    <source>
        <dbReference type="EMBL" id="GEO35244.1"/>
    </source>
</evidence>
<keyword evidence="10" id="KW-1185">Reference proteome</keyword>
<dbReference type="Gene3D" id="3.40.50.200">
    <property type="entry name" value="Peptidase S8/S53 domain"/>
    <property type="match status" value="1"/>
</dbReference>
<reference evidence="9 10" key="1">
    <citation type="submission" date="2019-07" db="EMBL/GenBank/DDBJ databases">
        <title>Whole genome shotgun sequence of Cellulomonas aerilata NBRC 106308.</title>
        <authorList>
            <person name="Hosoyama A."/>
            <person name="Uohara A."/>
            <person name="Ohji S."/>
            <person name="Ichikawa N."/>
        </authorList>
    </citation>
    <scope>NUCLEOTIDE SEQUENCE [LARGE SCALE GENOMIC DNA]</scope>
    <source>
        <strain evidence="9 10">NBRC 106308</strain>
    </source>
</reference>
<dbReference type="AlphaFoldDB" id="A0A512DFI2"/>
<dbReference type="Pfam" id="PF00082">
    <property type="entry name" value="Peptidase_S8"/>
    <property type="match status" value="1"/>
</dbReference>
<keyword evidence="3 5" id="KW-0378">Hydrolase</keyword>
<feature type="active site" description="Charge relay system" evidence="5">
    <location>
        <position position="110"/>
    </location>
</feature>
<dbReference type="InterPro" id="IPR000209">
    <property type="entry name" value="Peptidase_S8/S53_dom"/>
</dbReference>
<dbReference type="SUPFAM" id="SSF52743">
    <property type="entry name" value="Subtilisin-like"/>
    <property type="match status" value="1"/>
</dbReference>
<feature type="active site" description="Charge relay system" evidence="5">
    <location>
        <position position="64"/>
    </location>
</feature>
<comment type="caution">
    <text evidence="9">The sequence shown here is derived from an EMBL/GenBank/DDBJ whole genome shotgun (WGS) entry which is preliminary data.</text>
</comment>
<dbReference type="RefSeq" id="WP_186816607.1">
    <property type="nucleotide sequence ID" value="NZ_BAAARM010000005.1"/>
</dbReference>
<feature type="region of interest" description="Disordered" evidence="6">
    <location>
        <begin position="490"/>
        <end position="509"/>
    </location>
</feature>
<organism evidence="9 10">
    <name type="scientific">Cellulomonas aerilata</name>
    <dbReference type="NCBI Taxonomy" id="515326"/>
    <lineage>
        <taxon>Bacteria</taxon>
        <taxon>Bacillati</taxon>
        <taxon>Actinomycetota</taxon>
        <taxon>Actinomycetes</taxon>
        <taxon>Micrococcales</taxon>
        <taxon>Cellulomonadaceae</taxon>
        <taxon>Cellulomonas</taxon>
    </lineage>
</organism>
<protein>
    <recommendedName>
        <fullName evidence="8">Peptidase S8/S53 domain-containing protein</fullName>
    </recommendedName>
</protein>
<evidence type="ECO:0000313" key="10">
    <source>
        <dbReference type="Proteomes" id="UP000321181"/>
    </source>
</evidence>
<dbReference type="Proteomes" id="UP000321181">
    <property type="component" value="Unassembled WGS sequence"/>
</dbReference>
<evidence type="ECO:0000256" key="1">
    <source>
        <dbReference type="ARBA" id="ARBA00011073"/>
    </source>
</evidence>
<dbReference type="PRINTS" id="PR00723">
    <property type="entry name" value="SUBTILISIN"/>
</dbReference>
<dbReference type="EMBL" id="BJYY01000018">
    <property type="protein sequence ID" value="GEO35244.1"/>
    <property type="molecule type" value="Genomic_DNA"/>
</dbReference>
<dbReference type="PROSITE" id="PS51892">
    <property type="entry name" value="SUBTILASE"/>
    <property type="match status" value="1"/>
</dbReference>
<name>A0A512DFI2_9CELL</name>
<feature type="signal peptide" evidence="7">
    <location>
        <begin position="1"/>
        <end position="22"/>
    </location>
</feature>
<proteinExistence type="inferred from homology"/>
<feature type="region of interest" description="Disordered" evidence="6">
    <location>
        <begin position="419"/>
        <end position="472"/>
    </location>
</feature>
<accession>A0A512DFI2</accession>
<keyword evidence="2 5" id="KW-0645">Protease</keyword>
<keyword evidence="7" id="KW-0732">Signal</keyword>
<gene>
    <name evidence="9" type="ORF">CAE01nite_29690</name>
</gene>
<evidence type="ECO:0000256" key="2">
    <source>
        <dbReference type="ARBA" id="ARBA00022670"/>
    </source>
</evidence>
<evidence type="ECO:0000256" key="7">
    <source>
        <dbReference type="SAM" id="SignalP"/>
    </source>
</evidence>
<dbReference type="InterPro" id="IPR050131">
    <property type="entry name" value="Peptidase_S8_subtilisin-like"/>
</dbReference>
<sequence length="509" mass="51770">MGRGARAAVALAAAGLAGTLPAAQAAAADRSEQFDAGQWWIDAMGVRDAHQQVTGDGVTIALLDAPIYPDAPELQGQDVVPSGTRCEQPMSGTDGPASVPSGPISEVTWHTASMAAMLVGNGQGTRPPDGRGLAGIAPGATLRTYAVYDTREERRTGPSFACLHGERDDGEFLREVLAADPDVVLVTVGWRADVQDVVNEGIADGVVFVNGAGNEGPDGSILGFGDLDGVVNVVAGDQDGLAAEFNSADWRPVDYVTESRSVTTDPGAAVAVAPYEGGAGRATIMAPGVDLTAGGLVDGRWESDVMNSGTSGASALTAGALALVMERWPAATGNQVLQSLVRNANHPNDVGFATSYGFGGLSLPTMLAEDPAGYPDVHPFYGGVRWAFEDDPPAPTMTERGPDGVVELWEPTYTQDELQLPWPLGPALPSDGSTATPPAARADDGGSVQADAAGQESASGVEADGPPWGRLGAAGVLGAALVGAGLWARARRKTDDIPDGVAAGGGSDA</sequence>